<comment type="caution">
    <text evidence="4">The sequence shown here is derived from an EMBL/GenBank/DDBJ whole genome shotgun (WGS) entry which is preliminary data.</text>
</comment>
<dbReference type="Gene3D" id="3.90.176.10">
    <property type="entry name" value="Toxin ADP-ribosyltransferase, Chain A, domain 1"/>
    <property type="match status" value="1"/>
</dbReference>
<dbReference type="SMART" id="SM00028">
    <property type="entry name" value="TPR"/>
    <property type="match status" value="5"/>
</dbReference>
<dbReference type="InterPro" id="IPR019734">
    <property type="entry name" value="TPR_rpt"/>
</dbReference>
<reference evidence="4" key="1">
    <citation type="submission" date="2021-02" db="EMBL/GenBank/DDBJ databases">
        <authorList>
            <person name="Nowell W R."/>
        </authorList>
    </citation>
    <scope>NUCLEOTIDE SEQUENCE</scope>
</reference>
<organism evidence="4 5">
    <name type="scientific">Rotaria socialis</name>
    <dbReference type="NCBI Taxonomy" id="392032"/>
    <lineage>
        <taxon>Eukaryota</taxon>
        <taxon>Metazoa</taxon>
        <taxon>Spiralia</taxon>
        <taxon>Gnathifera</taxon>
        <taxon>Rotifera</taxon>
        <taxon>Eurotatoria</taxon>
        <taxon>Bdelloidea</taxon>
        <taxon>Philodinida</taxon>
        <taxon>Philodinidae</taxon>
        <taxon>Rotaria</taxon>
    </lineage>
</organism>
<sequence>MNVNYRNMKNFTTVVWLDQGEVRNKQWYISLCKIDPYLVSYRNAQSCIDYISNSLGNEDHVVLIVSYYKTLLASDKSMQQFVQLTQVHAIYILCDANEINAKIFSKSTRISGIYTDFYSLCNDLNSLTSINRRRRDDYLPTDFIITAKGKLTDCFVTESLPQYQPSVNLSSTGYNQNELEFLYFKVLRDVLLEDVKLSQSELVAFFRKKFADNPTELNHVEEFEEYYEPTNAIVWYTRDIFLYRLLNKALRDQDVQTLYSMRCFIKDLYLRLKECFNAQLSSRLIPLTKKTVYRGQQVSNFEFGHNIQNNIDGFFSINSFMSTTAIRELAVIYAGNNTSSAISKEQSILFEIPIDTSIKKFSYADISNESAFMEGEQEILFTMGTIFRIKSVIREHNEDIWLVRLELSDEEDKHLHKINSIIKEDITKPYKPLVKLTRIMLRMQYLEDAERFSLLALKDKSIGSDLHLLALIYYQLGVICKKSGKINEAAMHFKKALSTRLENGVSHTDPSLSNLYTNLGTVYEDLGEYSNAHTYHNLALKVLVDVETVNQNDLAVKYSNIASICRKKHYYEQSSENYTNCLQIESEILRPNDVKLLITKNNIGIVYILQGSYAKATEHFHEILVVDDTVLTSSGSTSIFLAVIHWNLACAFYHRRQCAQALECLRQCSRIINSKPNIVFQGSKAKDCEYWIQSIESVLSNEPNQLQKRYTPDPWSMCHPYEVSF</sequence>
<evidence type="ECO:0000256" key="2">
    <source>
        <dbReference type="ARBA" id="ARBA00022803"/>
    </source>
</evidence>
<dbReference type="Gene3D" id="1.25.40.10">
    <property type="entry name" value="Tetratricopeptide repeat domain"/>
    <property type="match status" value="2"/>
</dbReference>
<keyword evidence="2 3" id="KW-0802">TPR repeat</keyword>
<dbReference type="SUPFAM" id="SSF56399">
    <property type="entry name" value="ADP-ribosylation"/>
    <property type="match status" value="1"/>
</dbReference>
<dbReference type="Proteomes" id="UP000663838">
    <property type="component" value="Unassembled WGS sequence"/>
</dbReference>
<dbReference type="PROSITE" id="PS50005">
    <property type="entry name" value="TPR"/>
    <property type="match status" value="1"/>
</dbReference>
<name>A0A821TMK1_9BILA</name>
<protein>
    <submittedName>
        <fullName evidence="4">Uncharacterized protein</fullName>
    </submittedName>
</protein>
<dbReference type="PANTHER" id="PTHR45641">
    <property type="entry name" value="TETRATRICOPEPTIDE REPEAT PROTEIN (AFU_ORTHOLOGUE AFUA_6G03870)"/>
    <property type="match status" value="1"/>
</dbReference>
<proteinExistence type="predicted"/>
<dbReference type="AlphaFoldDB" id="A0A821TMK1"/>
<gene>
    <name evidence="4" type="ORF">TOA249_LOCUS28707</name>
</gene>
<dbReference type="Pfam" id="PF13424">
    <property type="entry name" value="TPR_12"/>
    <property type="match status" value="2"/>
</dbReference>
<evidence type="ECO:0000256" key="1">
    <source>
        <dbReference type="ARBA" id="ARBA00022737"/>
    </source>
</evidence>
<dbReference type="InterPro" id="IPR011990">
    <property type="entry name" value="TPR-like_helical_dom_sf"/>
</dbReference>
<dbReference type="PROSITE" id="PS51996">
    <property type="entry name" value="TR_MART"/>
    <property type="match status" value="1"/>
</dbReference>
<keyword evidence="1" id="KW-0677">Repeat</keyword>
<dbReference type="PANTHER" id="PTHR45641:SF19">
    <property type="entry name" value="NEPHROCYSTIN-3"/>
    <property type="match status" value="1"/>
</dbReference>
<evidence type="ECO:0000313" key="5">
    <source>
        <dbReference type="Proteomes" id="UP000663838"/>
    </source>
</evidence>
<evidence type="ECO:0000313" key="4">
    <source>
        <dbReference type="EMBL" id="CAF4873875.1"/>
    </source>
</evidence>
<evidence type="ECO:0000256" key="3">
    <source>
        <dbReference type="PROSITE-ProRule" id="PRU00339"/>
    </source>
</evidence>
<dbReference type="EMBL" id="CAJOBS010004092">
    <property type="protein sequence ID" value="CAF4873875.1"/>
    <property type="molecule type" value="Genomic_DNA"/>
</dbReference>
<dbReference type="SUPFAM" id="SSF48452">
    <property type="entry name" value="TPR-like"/>
    <property type="match status" value="1"/>
</dbReference>
<accession>A0A821TMK1</accession>
<feature type="repeat" description="TPR" evidence="3">
    <location>
        <begin position="470"/>
        <end position="503"/>
    </location>
</feature>